<keyword evidence="5 6" id="KW-0472">Membrane</keyword>
<evidence type="ECO:0000256" key="3">
    <source>
        <dbReference type="ARBA" id="ARBA00022692"/>
    </source>
</evidence>
<dbReference type="InterPro" id="IPR017850">
    <property type="entry name" value="Alkaline_phosphatase_core_sf"/>
</dbReference>
<comment type="caution">
    <text evidence="8">The sequence shown here is derived from an EMBL/GenBank/DDBJ whole genome shotgun (WGS) entry which is preliminary data.</text>
</comment>
<accession>A0A3P3VUG0</accession>
<feature type="transmembrane region" description="Helical" evidence="6">
    <location>
        <begin position="12"/>
        <end position="28"/>
    </location>
</feature>
<dbReference type="PANTHER" id="PTHR47371:SF3">
    <property type="entry name" value="PHOSPHOGLYCEROL TRANSFERASE I"/>
    <property type="match status" value="1"/>
</dbReference>
<evidence type="ECO:0000256" key="6">
    <source>
        <dbReference type="SAM" id="Phobius"/>
    </source>
</evidence>
<dbReference type="GO" id="GO:0005886">
    <property type="term" value="C:plasma membrane"/>
    <property type="evidence" value="ECO:0007669"/>
    <property type="project" value="UniProtKB-SubCell"/>
</dbReference>
<dbReference type="Gene3D" id="3.40.720.10">
    <property type="entry name" value="Alkaline Phosphatase, subunit A"/>
    <property type="match status" value="1"/>
</dbReference>
<name>A0A3P3VUG0_9GAMM</name>
<gene>
    <name evidence="8" type="ORF">D0544_09385</name>
</gene>
<dbReference type="Proteomes" id="UP000280792">
    <property type="component" value="Unassembled WGS sequence"/>
</dbReference>
<dbReference type="PANTHER" id="PTHR47371">
    <property type="entry name" value="LIPOTEICHOIC ACID SYNTHASE"/>
    <property type="match status" value="1"/>
</dbReference>
<dbReference type="CDD" id="cd16015">
    <property type="entry name" value="LTA_synthase"/>
    <property type="match status" value="1"/>
</dbReference>
<evidence type="ECO:0000313" key="8">
    <source>
        <dbReference type="EMBL" id="RRJ85256.1"/>
    </source>
</evidence>
<evidence type="ECO:0000256" key="5">
    <source>
        <dbReference type="ARBA" id="ARBA00023136"/>
    </source>
</evidence>
<evidence type="ECO:0000256" key="1">
    <source>
        <dbReference type="ARBA" id="ARBA00004651"/>
    </source>
</evidence>
<organism evidence="8 9">
    <name type="scientific">Aestuariirhabdus litorea</name>
    <dbReference type="NCBI Taxonomy" id="2528527"/>
    <lineage>
        <taxon>Bacteria</taxon>
        <taxon>Pseudomonadati</taxon>
        <taxon>Pseudomonadota</taxon>
        <taxon>Gammaproteobacteria</taxon>
        <taxon>Oceanospirillales</taxon>
        <taxon>Aestuariirhabdaceae</taxon>
        <taxon>Aestuariirhabdus</taxon>
    </lineage>
</organism>
<evidence type="ECO:0000256" key="2">
    <source>
        <dbReference type="ARBA" id="ARBA00022475"/>
    </source>
</evidence>
<protein>
    <submittedName>
        <fullName evidence="8">LTA synthase family protein</fullName>
    </submittedName>
</protein>
<feature type="transmembrane region" description="Helical" evidence="6">
    <location>
        <begin position="84"/>
        <end position="105"/>
    </location>
</feature>
<comment type="subcellular location">
    <subcellularLocation>
        <location evidence="1">Cell membrane</location>
        <topology evidence="1">Multi-pass membrane protein</topology>
    </subcellularLocation>
</comment>
<feature type="transmembrane region" description="Helical" evidence="6">
    <location>
        <begin position="136"/>
        <end position="156"/>
    </location>
</feature>
<reference evidence="8 9" key="2">
    <citation type="submission" date="2018-12" db="EMBL/GenBank/DDBJ databases">
        <title>Simiduia agarivorans gen. nov., sp. nov., a marine, agarolytic bacterium isolated from shallow coastal water from Keelung, Taiwan.</title>
        <authorList>
            <person name="Shieh W.Y."/>
        </authorList>
    </citation>
    <scope>NUCLEOTIDE SEQUENCE [LARGE SCALE GENOMIC DNA]</scope>
    <source>
        <strain evidence="8 9">GTF-13</strain>
    </source>
</reference>
<dbReference type="AlphaFoldDB" id="A0A3P3VUG0"/>
<keyword evidence="4 6" id="KW-1133">Transmembrane helix</keyword>
<feature type="transmembrane region" description="Helical" evidence="6">
    <location>
        <begin position="163"/>
        <end position="180"/>
    </location>
</feature>
<dbReference type="InterPro" id="IPR000917">
    <property type="entry name" value="Sulfatase_N"/>
</dbReference>
<evidence type="ECO:0000313" key="9">
    <source>
        <dbReference type="Proteomes" id="UP000280792"/>
    </source>
</evidence>
<dbReference type="InterPro" id="IPR050448">
    <property type="entry name" value="OpgB/LTA_synthase_biosynth"/>
</dbReference>
<feature type="domain" description="Sulfatase N-terminal" evidence="7">
    <location>
        <begin position="237"/>
        <end position="513"/>
    </location>
</feature>
<evidence type="ECO:0000256" key="4">
    <source>
        <dbReference type="ARBA" id="ARBA00022989"/>
    </source>
</evidence>
<proteinExistence type="predicted"/>
<feature type="transmembrane region" description="Helical" evidence="6">
    <location>
        <begin position="48"/>
        <end position="72"/>
    </location>
</feature>
<dbReference type="Pfam" id="PF00884">
    <property type="entry name" value="Sulfatase"/>
    <property type="match status" value="1"/>
</dbReference>
<dbReference type="RefSeq" id="WP_125015681.1">
    <property type="nucleotide sequence ID" value="NZ_QWEZ01000001.1"/>
</dbReference>
<keyword evidence="2" id="KW-1003">Cell membrane</keyword>
<keyword evidence="3 6" id="KW-0812">Transmembrane</keyword>
<keyword evidence="9" id="KW-1185">Reference proteome</keyword>
<evidence type="ECO:0000259" key="7">
    <source>
        <dbReference type="Pfam" id="PF00884"/>
    </source>
</evidence>
<dbReference type="EMBL" id="QWEZ01000001">
    <property type="protein sequence ID" value="RRJ85256.1"/>
    <property type="molecule type" value="Genomic_DNA"/>
</dbReference>
<sequence>MIFNAITRIGRRGLLADLVVATFPLLMLTRALQVDANFGGMTDCRTCFAWAAIASDSGLFVLLLLLYGMLLVTPGRALQLLLKLLMLGLLLLYLVDLILLDMMAIRLNFSEALKYATAIGPTYDIVRGYIAEASPLLWISAALGVVLVVAFLLAPVTAGRWRWRALGLCGGLAALLWLFVPRVAYVHSWGYENVVQVNLSSGVMVAYSDPFIAELKERNESRDALACRDTPAPASRPNIVLVILESFSMHHSNFFSGLNDFTPQLDRIARENRAHTNFHANGFTTEAGLLALLTGRISLPIVEENNLGAGVSFQGGFNLEETLPKRLRSEGYYSAFLTSGDLGFLDKEAWLKSIGFDHTEGHQQRFYRNWPRFHFQAAPDRALYLRSQRVIEALEQRDRPFLAVIETVSTHLPFINPETGERSEAAALAYADRALGEFYDRMVRSGYFTRGGVMLIVSDHRTMTPISPGERERFGDRAESLVPLVVVDPERASKGIDTALGQQTDLVESLLGRVSGRLCPSFFGSDLFDPASSADCVFHGSGVVKERVSVLCSGAPAAVVRLNGDDTAFEGKAPARGQLILDYLNSERLRRLSGRYNLN</sequence>
<dbReference type="SUPFAM" id="SSF53649">
    <property type="entry name" value="Alkaline phosphatase-like"/>
    <property type="match status" value="1"/>
</dbReference>
<reference evidence="8 9" key="1">
    <citation type="submission" date="2018-08" db="EMBL/GenBank/DDBJ databases">
        <authorList>
            <person name="Khan S.A."/>
        </authorList>
    </citation>
    <scope>NUCLEOTIDE SEQUENCE [LARGE SCALE GENOMIC DNA]</scope>
    <source>
        <strain evidence="8 9">GTF-13</strain>
    </source>
</reference>